<evidence type="ECO:0000259" key="1">
    <source>
        <dbReference type="Pfam" id="PF00078"/>
    </source>
</evidence>
<dbReference type="AlphaFoldDB" id="A0A074Z8D1"/>
<dbReference type="EMBL" id="KL597194">
    <property type="protein sequence ID" value="KER19490.1"/>
    <property type="molecule type" value="Genomic_DNA"/>
</dbReference>
<gene>
    <name evidence="2" type="ORF">T265_11749</name>
</gene>
<sequence>MQSLNTPLATQGGAAEVDVSGQVVNALTRRAMVRTQHRHLDFSHLDFVIIIIESMTSVFNTDASLPYNHDLFESLIHPCLPCHYKEARMLGYCQVVQAKTGEVLEQRHMYRRPTLLIYLDFKCVFDSVERSVLLTAPAQQGMPIMHGGLSKSFLIKSGMRQGCPLSPLLFTFVVDEIMARILVIKTPVSKMFLVTTFSIWSTQTTAFSSLKSEVQHKHHHTIVRHAPINSKV</sequence>
<dbReference type="KEGG" id="ovi:T265_11749"/>
<dbReference type="CTD" id="20325917"/>
<dbReference type="Proteomes" id="UP000054324">
    <property type="component" value="Unassembled WGS sequence"/>
</dbReference>
<dbReference type="InterPro" id="IPR000477">
    <property type="entry name" value="RT_dom"/>
</dbReference>
<keyword evidence="3" id="KW-1185">Reference proteome</keyword>
<dbReference type="Pfam" id="PF00078">
    <property type="entry name" value="RVT_1"/>
    <property type="match status" value="1"/>
</dbReference>
<protein>
    <recommendedName>
        <fullName evidence="1">Reverse transcriptase domain-containing protein</fullName>
    </recommendedName>
</protein>
<evidence type="ECO:0000313" key="2">
    <source>
        <dbReference type="EMBL" id="KER19490.1"/>
    </source>
</evidence>
<accession>A0A074Z8D1</accession>
<feature type="domain" description="Reverse transcriptase" evidence="1">
    <location>
        <begin position="110"/>
        <end position="182"/>
    </location>
</feature>
<organism evidence="2 3">
    <name type="scientific">Opisthorchis viverrini</name>
    <name type="common">Southeast Asian liver fluke</name>
    <dbReference type="NCBI Taxonomy" id="6198"/>
    <lineage>
        <taxon>Eukaryota</taxon>
        <taxon>Metazoa</taxon>
        <taxon>Spiralia</taxon>
        <taxon>Lophotrochozoa</taxon>
        <taxon>Platyhelminthes</taxon>
        <taxon>Trematoda</taxon>
        <taxon>Digenea</taxon>
        <taxon>Opisthorchiida</taxon>
        <taxon>Opisthorchiata</taxon>
        <taxon>Opisthorchiidae</taxon>
        <taxon>Opisthorchis</taxon>
    </lineage>
</organism>
<dbReference type="GeneID" id="20325917"/>
<name>A0A074Z8D1_OPIVI</name>
<dbReference type="RefSeq" id="XP_009176759.1">
    <property type="nucleotide sequence ID" value="XM_009178495.1"/>
</dbReference>
<dbReference type="OrthoDB" id="10070415at2759"/>
<evidence type="ECO:0000313" key="3">
    <source>
        <dbReference type="Proteomes" id="UP000054324"/>
    </source>
</evidence>
<proteinExistence type="predicted"/>
<reference evidence="2 3" key="1">
    <citation type="submission" date="2013-11" db="EMBL/GenBank/DDBJ databases">
        <title>Opisthorchis viverrini - life in the bile duct.</title>
        <authorList>
            <person name="Young N.D."/>
            <person name="Nagarajan N."/>
            <person name="Lin S.J."/>
            <person name="Korhonen P.K."/>
            <person name="Jex A.R."/>
            <person name="Hall R.S."/>
            <person name="Safavi-Hemami H."/>
            <person name="Kaewkong W."/>
            <person name="Bertrand D."/>
            <person name="Gao S."/>
            <person name="Seet Q."/>
            <person name="Wongkham S."/>
            <person name="Teh B.T."/>
            <person name="Wongkham C."/>
            <person name="Intapan P.M."/>
            <person name="Maleewong W."/>
            <person name="Yang X."/>
            <person name="Hu M."/>
            <person name="Wang Z."/>
            <person name="Hofmann A."/>
            <person name="Sternberg P.W."/>
            <person name="Tan P."/>
            <person name="Wang J."/>
            <person name="Gasser R.B."/>
        </authorList>
    </citation>
    <scope>NUCLEOTIDE SEQUENCE [LARGE SCALE GENOMIC DNA]</scope>
</reference>